<dbReference type="EMBL" id="NMVO01000016">
    <property type="protein sequence ID" value="OYO10624.1"/>
    <property type="molecule type" value="Genomic_DNA"/>
</dbReference>
<dbReference type="InterPro" id="IPR013096">
    <property type="entry name" value="Cupin_2"/>
</dbReference>
<comment type="caution">
    <text evidence="3">The sequence shown here is derived from an EMBL/GenBank/DDBJ whole genome shotgun (WGS) entry which is preliminary data.</text>
</comment>
<evidence type="ECO:0000313" key="3">
    <source>
        <dbReference type="EMBL" id="OYO10624.1"/>
    </source>
</evidence>
<dbReference type="InterPro" id="IPR011051">
    <property type="entry name" value="RmlC_Cupin_sf"/>
</dbReference>
<reference evidence="3 4" key="1">
    <citation type="submission" date="2017-07" db="EMBL/GenBank/DDBJ databases">
        <title>Draft whole genome sequences of clinical Proprionibacteriaceae strains.</title>
        <authorList>
            <person name="Bernier A.-M."/>
            <person name="Bernard K."/>
            <person name="Domingo M.-C."/>
        </authorList>
    </citation>
    <scope>NUCLEOTIDE SEQUENCE [LARGE SCALE GENOMIC DNA]</scope>
    <source>
        <strain evidence="3 4">NML 030167</strain>
    </source>
</reference>
<evidence type="ECO:0000259" key="2">
    <source>
        <dbReference type="PROSITE" id="PS50943"/>
    </source>
</evidence>
<evidence type="ECO:0000256" key="1">
    <source>
        <dbReference type="ARBA" id="ARBA00023125"/>
    </source>
</evidence>
<dbReference type="PANTHER" id="PTHR46797">
    <property type="entry name" value="HTH-TYPE TRANSCRIPTIONAL REGULATOR"/>
    <property type="match status" value="1"/>
</dbReference>
<dbReference type="Pfam" id="PF07883">
    <property type="entry name" value="Cupin_2"/>
    <property type="match status" value="1"/>
</dbReference>
<protein>
    <submittedName>
        <fullName evidence="3">Transcriptional regulator</fullName>
    </submittedName>
</protein>
<dbReference type="Pfam" id="PF01381">
    <property type="entry name" value="HTH_3"/>
    <property type="match status" value="1"/>
</dbReference>
<dbReference type="GO" id="GO:0003677">
    <property type="term" value="F:DNA binding"/>
    <property type="evidence" value="ECO:0007669"/>
    <property type="project" value="UniProtKB-KW"/>
</dbReference>
<dbReference type="InterPro" id="IPR001387">
    <property type="entry name" value="Cro/C1-type_HTH"/>
</dbReference>
<sequence>MSSAEATDPDESMAVSATLKLARTRLGLSVAALAEKSGVSMGQISQLERGRANPSLRTLTKLARAVGVPLTQLLSGARPTKVTFVAAGAGIDLPHHENSPGYRRELLTPSWLTDLQVIRTELPSGYSNEGLAYRHLGYESVTVLSGRLRVVVGSDAFVLQTGDTVSYECSEPHWWVNENRGTTVVLGSVIPVSS</sequence>
<dbReference type="CDD" id="cd00093">
    <property type="entry name" value="HTH_XRE"/>
    <property type="match status" value="1"/>
</dbReference>
<proteinExistence type="predicted"/>
<dbReference type="InterPro" id="IPR050807">
    <property type="entry name" value="TransReg_Diox_bact_type"/>
</dbReference>
<feature type="domain" description="HTH cro/C1-type" evidence="2">
    <location>
        <begin position="19"/>
        <end position="73"/>
    </location>
</feature>
<dbReference type="Proteomes" id="UP000215896">
    <property type="component" value="Unassembled WGS sequence"/>
</dbReference>
<name>A0A255GCI7_9ACTN</name>
<dbReference type="Gene3D" id="1.10.260.40">
    <property type="entry name" value="lambda repressor-like DNA-binding domains"/>
    <property type="match status" value="1"/>
</dbReference>
<dbReference type="Gene3D" id="2.60.120.10">
    <property type="entry name" value="Jelly Rolls"/>
    <property type="match status" value="1"/>
</dbReference>
<dbReference type="SUPFAM" id="SSF47413">
    <property type="entry name" value="lambda repressor-like DNA-binding domains"/>
    <property type="match status" value="1"/>
</dbReference>
<keyword evidence="4" id="KW-1185">Reference proteome</keyword>
<dbReference type="RefSeq" id="WP_094358491.1">
    <property type="nucleotide sequence ID" value="NZ_NMVK01000016.1"/>
</dbReference>
<organism evidence="3 4">
    <name type="scientific">Enemella evansiae</name>
    <dbReference type="NCBI Taxonomy" id="2016499"/>
    <lineage>
        <taxon>Bacteria</taxon>
        <taxon>Bacillati</taxon>
        <taxon>Actinomycetota</taxon>
        <taxon>Actinomycetes</taxon>
        <taxon>Propionibacteriales</taxon>
        <taxon>Propionibacteriaceae</taxon>
        <taxon>Enemella</taxon>
    </lineage>
</organism>
<gene>
    <name evidence="3" type="ORF">CGZ94_16625</name>
</gene>
<dbReference type="PROSITE" id="PS50943">
    <property type="entry name" value="HTH_CROC1"/>
    <property type="match status" value="1"/>
</dbReference>
<dbReference type="GO" id="GO:0005829">
    <property type="term" value="C:cytosol"/>
    <property type="evidence" value="ECO:0007669"/>
    <property type="project" value="TreeGrafter"/>
</dbReference>
<accession>A0A255GCI7</accession>
<dbReference type="SMART" id="SM00530">
    <property type="entry name" value="HTH_XRE"/>
    <property type="match status" value="1"/>
</dbReference>
<dbReference type="AlphaFoldDB" id="A0A255GCI7"/>
<dbReference type="InterPro" id="IPR014710">
    <property type="entry name" value="RmlC-like_jellyroll"/>
</dbReference>
<dbReference type="PANTHER" id="PTHR46797:SF1">
    <property type="entry name" value="METHYLPHOSPHONATE SYNTHASE"/>
    <property type="match status" value="1"/>
</dbReference>
<dbReference type="SUPFAM" id="SSF51182">
    <property type="entry name" value="RmlC-like cupins"/>
    <property type="match status" value="1"/>
</dbReference>
<dbReference type="CDD" id="cd02209">
    <property type="entry name" value="cupin_XRE_C"/>
    <property type="match status" value="1"/>
</dbReference>
<dbReference type="InterPro" id="IPR010982">
    <property type="entry name" value="Lambda_DNA-bd_dom_sf"/>
</dbReference>
<evidence type="ECO:0000313" key="4">
    <source>
        <dbReference type="Proteomes" id="UP000215896"/>
    </source>
</evidence>
<dbReference type="GO" id="GO:0003700">
    <property type="term" value="F:DNA-binding transcription factor activity"/>
    <property type="evidence" value="ECO:0007669"/>
    <property type="project" value="TreeGrafter"/>
</dbReference>
<dbReference type="OrthoDB" id="513181at2"/>
<keyword evidence="1" id="KW-0238">DNA-binding</keyword>